<feature type="region of interest" description="Disordered" evidence="1">
    <location>
        <begin position="299"/>
        <end position="325"/>
    </location>
</feature>
<sequence>MTTHASWRSAAAIRTFLVASLAGIVAAGSYTFFSEDAASLATHHATGDSSTPFTTADTGSCLTWDIGRDGQVSGFEQANCQGKHRFEVASREDLAAYPSSEFGEGAAMPSLERQAQLREELCRAPALRYVQGKLDPTGRYSIAPILPPAEAWAHGDRTMLCGFQSTDDQGNAQLTTGKIVDQDQARVAQPGECLIIDEHQTLKKVDCAQDHNLETTSIVNVQQKFPDHVPTVEEQDDYLKGVCTQAGMDYLGGDDPLYASTLQPYWTPLSEESWNGGSHSVNCALATGGKNGFAVLRGSAKGQFTIDGNPPAPQPERPPRPSETP</sequence>
<accession>A0A7H0SRS0</accession>
<evidence type="ECO:0000259" key="2">
    <source>
        <dbReference type="Pfam" id="PF13845"/>
    </source>
</evidence>
<dbReference type="Proteomes" id="UP000516320">
    <property type="component" value="Chromosome"/>
</dbReference>
<keyword evidence="4" id="KW-1185">Reference proteome</keyword>
<dbReference type="RefSeq" id="WP_187974555.1">
    <property type="nucleotide sequence ID" value="NZ_CP046884.1"/>
</dbReference>
<dbReference type="EMBL" id="CP046884">
    <property type="protein sequence ID" value="QNQ91245.1"/>
    <property type="molecule type" value="Genomic_DNA"/>
</dbReference>
<gene>
    <name evidence="3" type="ORF">GP475_11825</name>
</gene>
<dbReference type="AlphaFoldDB" id="A0A7H0SRS0"/>
<feature type="domain" description="Septum formation-related" evidence="2">
    <location>
        <begin position="58"/>
        <end position="283"/>
    </location>
</feature>
<feature type="compositionally biased region" description="Pro residues" evidence="1">
    <location>
        <begin position="310"/>
        <end position="325"/>
    </location>
</feature>
<proteinExistence type="predicted"/>
<dbReference type="KEGG" id="cpoy:GP475_11825"/>
<dbReference type="InterPro" id="IPR026004">
    <property type="entry name" value="Septum_form"/>
</dbReference>
<organism evidence="3 4">
    <name type="scientific">Corynebacterium poyangense</name>
    <dbReference type="NCBI Taxonomy" id="2684405"/>
    <lineage>
        <taxon>Bacteria</taxon>
        <taxon>Bacillati</taxon>
        <taxon>Actinomycetota</taxon>
        <taxon>Actinomycetes</taxon>
        <taxon>Mycobacteriales</taxon>
        <taxon>Corynebacteriaceae</taxon>
        <taxon>Corynebacterium</taxon>
    </lineage>
</organism>
<evidence type="ECO:0000256" key="1">
    <source>
        <dbReference type="SAM" id="MobiDB-lite"/>
    </source>
</evidence>
<evidence type="ECO:0000313" key="4">
    <source>
        <dbReference type="Proteomes" id="UP000516320"/>
    </source>
</evidence>
<dbReference type="Pfam" id="PF13845">
    <property type="entry name" value="Septum_form"/>
    <property type="match status" value="1"/>
</dbReference>
<name>A0A7H0SRS0_9CORY</name>
<evidence type="ECO:0000313" key="3">
    <source>
        <dbReference type="EMBL" id="QNQ91245.1"/>
    </source>
</evidence>
<reference evidence="3 4" key="1">
    <citation type="submission" date="2019-12" db="EMBL/GenBank/DDBJ databases">
        <title>Corynebacterium sp. nov., isolated from feces of the Anser Albifrons in China.</title>
        <authorList>
            <person name="Liu Q."/>
        </authorList>
    </citation>
    <scope>NUCLEOTIDE SEQUENCE [LARGE SCALE GENOMIC DNA]</scope>
    <source>
        <strain evidence="3 4">4H37-19</strain>
    </source>
</reference>
<protein>
    <recommendedName>
        <fullName evidence="2">Septum formation-related domain-containing protein</fullName>
    </recommendedName>
</protein>